<reference evidence="2" key="2">
    <citation type="submission" date="2021-04" db="EMBL/GenBank/DDBJ databases">
        <authorList>
            <person name="Gilroy R."/>
        </authorList>
    </citation>
    <scope>NUCLEOTIDE SEQUENCE</scope>
    <source>
        <strain evidence="2">4376</strain>
    </source>
</reference>
<feature type="transmembrane region" description="Helical" evidence="1">
    <location>
        <begin position="41"/>
        <end position="63"/>
    </location>
</feature>
<keyword evidence="1" id="KW-1133">Transmembrane helix</keyword>
<keyword evidence="1" id="KW-0472">Membrane</keyword>
<comment type="caution">
    <text evidence="2">The sequence shown here is derived from an EMBL/GenBank/DDBJ whole genome shotgun (WGS) entry which is preliminary data.</text>
</comment>
<name>A0A9D1RXG3_9CORY</name>
<organism evidence="2 3">
    <name type="scientific">Candidatus Corynebacterium gallistercoris</name>
    <dbReference type="NCBI Taxonomy" id="2838530"/>
    <lineage>
        <taxon>Bacteria</taxon>
        <taxon>Bacillati</taxon>
        <taxon>Actinomycetota</taxon>
        <taxon>Actinomycetes</taxon>
        <taxon>Mycobacteriales</taxon>
        <taxon>Corynebacteriaceae</taxon>
        <taxon>Corynebacterium</taxon>
    </lineage>
</organism>
<accession>A0A9D1RXG3</accession>
<dbReference type="AlphaFoldDB" id="A0A9D1RXG3"/>
<dbReference type="Proteomes" id="UP000824189">
    <property type="component" value="Unassembled WGS sequence"/>
</dbReference>
<dbReference type="EMBL" id="DXFZ01000036">
    <property type="protein sequence ID" value="HIW95410.1"/>
    <property type="molecule type" value="Genomic_DNA"/>
</dbReference>
<protein>
    <submittedName>
        <fullName evidence="2">Uncharacterized protein</fullName>
    </submittedName>
</protein>
<evidence type="ECO:0000313" key="3">
    <source>
        <dbReference type="Proteomes" id="UP000824189"/>
    </source>
</evidence>
<proteinExistence type="predicted"/>
<gene>
    <name evidence="2" type="ORF">H9867_02815</name>
</gene>
<reference evidence="2" key="1">
    <citation type="journal article" date="2021" name="PeerJ">
        <title>Extensive microbial diversity within the chicken gut microbiome revealed by metagenomics and culture.</title>
        <authorList>
            <person name="Gilroy R."/>
            <person name="Ravi A."/>
            <person name="Getino M."/>
            <person name="Pursley I."/>
            <person name="Horton D.L."/>
            <person name="Alikhan N.F."/>
            <person name="Baker D."/>
            <person name="Gharbi K."/>
            <person name="Hall N."/>
            <person name="Watson M."/>
            <person name="Adriaenssens E.M."/>
            <person name="Foster-Nyarko E."/>
            <person name="Jarju S."/>
            <person name="Secka A."/>
            <person name="Antonio M."/>
            <person name="Oren A."/>
            <person name="Chaudhuri R.R."/>
            <person name="La Ragione R."/>
            <person name="Hildebrand F."/>
            <person name="Pallen M.J."/>
        </authorList>
    </citation>
    <scope>NUCLEOTIDE SEQUENCE</scope>
    <source>
        <strain evidence="2">4376</strain>
    </source>
</reference>
<feature type="transmembrane region" description="Helical" evidence="1">
    <location>
        <begin position="83"/>
        <end position="108"/>
    </location>
</feature>
<keyword evidence="1" id="KW-0812">Transmembrane</keyword>
<evidence type="ECO:0000256" key="1">
    <source>
        <dbReference type="SAM" id="Phobius"/>
    </source>
</evidence>
<feature type="transmembrane region" description="Helical" evidence="1">
    <location>
        <begin position="120"/>
        <end position="144"/>
    </location>
</feature>
<evidence type="ECO:0000313" key="2">
    <source>
        <dbReference type="EMBL" id="HIW95410.1"/>
    </source>
</evidence>
<sequence length="148" mass="16825">MTSHNPNFSPHDSAPQQPTELDYEADPLLRLERNNRSTRHAFIFFISIVVATVVAAVVIWLASQAVGGPYCDRDATARLCDRTFQVIFALVPTAICMFGLFGGAWITYRKWKRRERWRPWIAVVWFIMPFTMGWVTSVGALLILGHGL</sequence>